<keyword evidence="1" id="KW-0812">Transmembrane</keyword>
<dbReference type="Proteomes" id="UP000276133">
    <property type="component" value="Unassembled WGS sequence"/>
</dbReference>
<feature type="transmembrane region" description="Helical" evidence="1">
    <location>
        <begin position="52"/>
        <end position="68"/>
    </location>
</feature>
<name>A0A3M7PBJ5_BRAPC</name>
<gene>
    <name evidence="2" type="ORF">BpHYR1_044199</name>
</gene>
<evidence type="ECO:0000313" key="3">
    <source>
        <dbReference type="Proteomes" id="UP000276133"/>
    </source>
</evidence>
<keyword evidence="1" id="KW-0472">Membrane</keyword>
<protein>
    <submittedName>
        <fullName evidence="2">Uncharacterized protein</fullName>
    </submittedName>
</protein>
<evidence type="ECO:0000256" key="1">
    <source>
        <dbReference type="SAM" id="Phobius"/>
    </source>
</evidence>
<proteinExistence type="predicted"/>
<keyword evidence="1" id="KW-1133">Transmembrane helix</keyword>
<organism evidence="2 3">
    <name type="scientific">Brachionus plicatilis</name>
    <name type="common">Marine rotifer</name>
    <name type="synonym">Brachionus muelleri</name>
    <dbReference type="NCBI Taxonomy" id="10195"/>
    <lineage>
        <taxon>Eukaryota</taxon>
        <taxon>Metazoa</taxon>
        <taxon>Spiralia</taxon>
        <taxon>Gnathifera</taxon>
        <taxon>Rotifera</taxon>
        <taxon>Eurotatoria</taxon>
        <taxon>Monogononta</taxon>
        <taxon>Pseudotrocha</taxon>
        <taxon>Ploima</taxon>
        <taxon>Brachionidae</taxon>
        <taxon>Brachionus</taxon>
    </lineage>
</organism>
<dbReference type="AlphaFoldDB" id="A0A3M7PBJ5"/>
<evidence type="ECO:0000313" key="2">
    <source>
        <dbReference type="EMBL" id="RMZ96140.1"/>
    </source>
</evidence>
<dbReference type="EMBL" id="REGN01012303">
    <property type="protein sequence ID" value="RMZ96140.1"/>
    <property type="molecule type" value="Genomic_DNA"/>
</dbReference>
<accession>A0A3M7PBJ5</accession>
<reference evidence="2 3" key="1">
    <citation type="journal article" date="2018" name="Sci. Rep.">
        <title>Genomic signatures of local adaptation to the degree of environmental predictability in rotifers.</title>
        <authorList>
            <person name="Franch-Gras L."/>
            <person name="Hahn C."/>
            <person name="Garcia-Roger E.M."/>
            <person name="Carmona M.J."/>
            <person name="Serra M."/>
            <person name="Gomez A."/>
        </authorList>
    </citation>
    <scope>NUCLEOTIDE SEQUENCE [LARGE SCALE GENOMIC DNA]</scope>
    <source>
        <strain evidence="2">HYR1</strain>
    </source>
</reference>
<keyword evidence="3" id="KW-1185">Reference proteome</keyword>
<comment type="caution">
    <text evidence="2">The sequence shown here is derived from an EMBL/GenBank/DDBJ whole genome shotgun (WGS) entry which is preliminary data.</text>
</comment>
<sequence>MQQIVYKNGMMMNNNFHNMLALLFFHTLVALQPQQASELPKKRSSEIQDKSPGSTIFVILLIYIVIQVQKSNENFKQC</sequence>